<dbReference type="PANTHER" id="PTHR36512">
    <property type="entry name" value="D-AMINOPEPTIDASE"/>
    <property type="match status" value="1"/>
</dbReference>
<feature type="signal peptide" evidence="2">
    <location>
        <begin position="1"/>
        <end position="20"/>
    </location>
</feature>
<dbReference type="GO" id="GO:0004177">
    <property type="term" value="F:aminopeptidase activity"/>
    <property type="evidence" value="ECO:0007669"/>
    <property type="project" value="UniProtKB-KW"/>
</dbReference>
<dbReference type="Proteomes" id="UP000241808">
    <property type="component" value="Unassembled WGS sequence"/>
</dbReference>
<dbReference type="InterPro" id="IPR016117">
    <property type="entry name" value="ArgJ-like_dom_sf"/>
</dbReference>
<proteinExistence type="inferred from homology"/>
<evidence type="ECO:0000313" key="3">
    <source>
        <dbReference type="EMBL" id="PTM60402.1"/>
    </source>
</evidence>
<comment type="similarity">
    <text evidence="1">Belongs to the peptidase S58 family.</text>
</comment>
<accession>A0A2T4ZET5</accession>
<organism evidence="3 4">
    <name type="scientific">Phreatobacter oligotrophus</name>
    <dbReference type="NCBI Taxonomy" id="1122261"/>
    <lineage>
        <taxon>Bacteria</taxon>
        <taxon>Pseudomonadati</taxon>
        <taxon>Pseudomonadota</taxon>
        <taxon>Alphaproteobacteria</taxon>
        <taxon>Hyphomicrobiales</taxon>
        <taxon>Phreatobacteraceae</taxon>
        <taxon>Phreatobacter</taxon>
    </lineage>
</organism>
<keyword evidence="4" id="KW-1185">Reference proteome</keyword>
<dbReference type="Pfam" id="PF03576">
    <property type="entry name" value="Peptidase_S58"/>
    <property type="match status" value="1"/>
</dbReference>
<keyword evidence="3" id="KW-0378">Hydrolase</keyword>
<protein>
    <submittedName>
        <fullName evidence="3">L-aminopeptidase/D-esterase-like protein</fullName>
    </submittedName>
</protein>
<comment type="caution">
    <text evidence="3">The sequence shown here is derived from an EMBL/GenBank/DDBJ whole genome shotgun (WGS) entry which is preliminary data.</text>
</comment>
<dbReference type="Gene3D" id="3.60.70.12">
    <property type="entry name" value="L-amino peptidase D-ALA esterase/amidase"/>
    <property type="match status" value="1"/>
</dbReference>
<evidence type="ECO:0000256" key="2">
    <source>
        <dbReference type="SAM" id="SignalP"/>
    </source>
</evidence>
<dbReference type="RefSeq" id="WP_108176176.1">
    <property type="nucleotide sequence ID" value="NZ_PZZL01000003.1"/>
</dbReference>
<evidence type="ECO:0000313" key="4">
    <source>
        <dbReference type="Proteomes" id="UP000241808"/>
    </source>
</evidence>
<dbReference type="OrthoDB" id="9808347at2"/>
<dbReference type="CDD" id="cd02252">
    <property type="entry name" value="nylC_like"/>
    <property type="match status" value="1"/>
</dbReference>
<dbReference type="AlphaFoldDB" id="A0A2T4ZET5"/>
<keyword evidence="3" id="KW-0645">Protease</keyword>
<dbReference type="SUPFAM" id="SSF56266">
    <property type="entry name" value="DmpA/ArgJ-like"/>
    <property type="match status" value="1"/>
</dbReference>
<sequence length="360" mass="35774">MDRRDATAALFGLGALSALATPAAAQAQATRTAPLGGAITDVAGVKVGHFTDTRRPTGCTVLITEEGATAGVDVRGAAPGTRETDLLNPTNLVDRVHAIMLAGGSAFGLEAATGAVRFLEEKGIGFPAGPARVPIVPAAILFDLGMGDHRIRPDAEAGYKACAAATTEAPAEGSVGAGAGATVGKAYGLARAMKGGIGTASVKVGKVTVGALVAVNAVGDVIDPRSGEVIAGTRTEDGRRRLGLTQAILRGELPPALQAGMATTIGIVATDAQLTKAQAQKIAQQAHDGLARTIDPIHTMWDGDTLFCVATGKSGVTGNMMALGAIAAQVMAAAVIRAVLAAKAVPGPGVPAVPGASEFG</sequence>
<reference evidence="3 4" key="1">
    <citation type="submission" date="2018-04" db="EMBL/GenBank/DDBJ databases">
        <title>Genomic Encyclopedia of Archaeal and Bacterial Type Strains, Phase II (KMG-II): from individual species to whole genera.</title>
        <authorList>
            <person name="Goeker M."/>
        </authorList>
    </citation>
    <scope>NUCLEOTIDE SEQUENCE [LARGE SCALE GENOMIC DNA]</scope>
    <source>
        <strain evidence="3 4">DSM 25521</strain>
    </source>
</reference>
<dbReference type="InterPro" id="IPR005321">
    <property type="entry name" value="Peptidase_S58_DmpA"/>
</dbReference>
<keyword evidence="2" id="KW-0732">Signal</keyword>
<name>A0A2T4ZET5_9HYPH</name>
<dbReference type="PANTHER" id="PTHR36512:SF3">
    <property type="entry name" value="BLR5678 PROTEIN"/>
    <property type="match status" value="1"/>
</dbReference>
<evidence type="ECO:0000256" key="1">
    <source>
        <dbReference type="ARBA" id="ARBA00007068"/>
    </source>
</evidence>
<keyword evidence="3" id="KW-0031">Aminopeptidase</keyword>
<gene>
    <name evidence="3" type="ORF">C8P69_103335</name>
</gene>
<dbReference type="EMBL" id="PZZL01000003">
    <property type="protein sequence ID" value="PTM60402.1"/>
    <property type="molecule type" value="Genomic_DNA"/>
</dbReference>
<feature type="chain" id="PRO_5015499174" evidence="2">
    <location>
        <begin position="21"/>
        <end position="360"/>
    </location>
</feature>